<name>F4WZW7_ACREC</name>
<sequence length="235" mass="26779">MILCNRIANHKRPRDLDTVAGDTLVLAFHFPSGVLGVYRRLERTRETRSCETAAVSIVGKIEVDLADVEARLLALPVVLLAGSSEEFFFQYPKKALTEFFESLKAKKTLPKTGHVQHYHIHYYPMPFPLLAWTRAPDKYHLDELYDDALTSLGWSDYHYGYAADPSLIMSSGLQHLSGPDLWDDLWGEKTLDTDSLDTIDRNSKGILVQVPVNRPLVFHLPLKKSRQRRIEMVTT</sequence>
<gene>
    <name evidence="1" type="ORF">G5I_11439</name>
</gene>
<evidence type="ECO:0000313" key="1">
    <source>
        <dbReference type="EMBL" id="EGI60257.1"/>
    </source>
</evidence>
<dbReference type="OrthoDB" id="7699518at2759"/>
<reference evidence="1" key="1">
    <citation type="submission" date="2011-02" db="EMBL/GenBank/DDBJ databases">
        <title>The genome of the leaf-cutting ant Acromyrmex echinatior suggests key adaptations to social evolution and fungus farming.</title>
        <authorList>
            <person name="Nygaard S."/>
            <person name="Zhang G."/>
        </authorList>
    </citation>
    <scope>NUCLEOTIDE SEQUENCE</scope>
</reference>
<proteinExistence type="predicted"/>
<dbReference type="AlphaFoldDB" id="F4WZW7"/>
<keyword evidence="2" id="KW-1185">Reference proteome</keyword>
<organism evidence="2">
    <name type="scientific">Acromyrmex echinatior</name>
    <name type="common">Panamanian leafcutter ant</name>
    <name type="synonym">Acromyrmex octospinosus echinatior</name>
    <dbReference type="NCBI Taxonomy" id="103372"/>
    <lineage>
        <taxon>Eukaryota</taxon>
        <taxon>Metazoa</taxon>
        <taxon>Ecdysozoa</taxon>
        <taxon>Arthropoda</taxon>
        <taxon>Hexapoda</taxon>
        <taxon>Insecta</taxon>
        <taxon>Pterygota</taxon>
        <taxon>Neoptera</taxon>
        <taxon>Endopterygota</taxon>
        <taxon>Hymenoptera</taxon>
        <taxon>Apocrita</taxon>
        <taxon>Aculeata</taxon>
        <taxon>Formicoidea</taxon>
        <taxon>Formicidae</taxon>
        <taxon>Myrmicinae</taxon>
        <taxon>Acromyrmex</taxon>
    </lineage>
</organism>
<dbReference type="eggNOG" id="ENOG502T92E">
    <property type="taxonomic scope" value="Eukaryota"/>
</dbReference>
<protein>
    <submittedName>
        <fullName evidence="1">Uncharacterized protein</fullName>
    </submittedName>
</protein>
<evidence type="ECO:0000313" key="2">
    <source>
        <dbReference type="Proteomes" id="UP000007755"/>
    </source>
</evidence>
<dbReference type="EMBL" id="GL888480">
    <property type="protein sequence ID" value="EGI60257.1"/>
    <property type="molecule type" value="Genomic_DNA"/>
</dbReference>
<dbReference type="Proteomes" id="UP000007755">
    <property type="component" value="Unassembled WGS sequence"/>
</dbReference>
<dbReference type="InParanoid" id="F4WZW7"/>
<accession>F4WZW7</accession>